<keyword evidence="2" id="KW-1185">Reference proteome</keyword>
<dbReference type="AlphaFoldDB" id="A0A1M5GEJ3"/>
<evidence type="ECO:0000313" key="1">
    <source>
        <dbReference type="EMBL" id="SHG02165.1"/>
    </source>
</evidence>
<dbReference type="EMBL" id="FQUQ01000004">
    <property type="protein sequence ID" value="SHG02165.1"/>
    <property type="molecule type" value="Genomic_DNA"/>
</dbReference>
<dbReference type="RefSeq" id="WP_073232916.1">
    <property type="nucleotide sequence ID" value="NZ_FQUQ01000004.1"/>
</dbReference>
<sequence length="89" mass="10913">MKTSWNELRVIENYLSPDGEPADQVLFEARMILQPELKERVYWQKRTYNMIQQYGRQQLRSEIAKVHDLLFSAPEHRSFRQKMLRLFRK</sequence>
<dbReference type="STRING" id="288992.SAMN04488522_104185"/>
<reference evidence="2" key="1">
    <citation type="submission" date="2016-11" db="EMBL/GenBank/DDBJ databases">
        <authorList>
            <person name="Varghese N."/>
            <person name="Submissions S."/>
        </authorList>
    </citation>
    <scope>NUCLEOTIDE SEQUENCE [LARGE SCALE GENOMIC DNA]</scope>
    <source>
        <strain evidence="2">DSM 16990</strain>
    </source>
</reference>
<evidence type="ECO:0000313" key="2">
    <source>
        <dbReference type="Proteomes" id="UP000184287"/>
    </source>
</evidence>
<dbReference type="OrthoDB" id="1444051at2"/>
<dbReference type="Proteomes" id="UP000184287">
    <property type="component" value="Unassembled WGS sequence"/>
</dbReference>
<name>A0A1M5GEJ3_9SPHI</name>
<protein>
    <submittedName>
        <fullName evidence="1">Uncharacterized protein</fullName>
    </submittedName>
</protein>
<organism evidence="1 2">
    <name type="scientific">Pedobacter caeni</name>
    <dbReference type="NCBI Taxonomy" id="288992"/>
    <lineage>
        <taxon>Bacteria</taxon>
        <taxon>Pseudomonadati</taxon>
        <taxon>Bacteroidota</taxon>
        <taxon>Sphingobacteriia</taxon>
        <taxon>Sphingobacteriales</taxon>
        <taxon>Sphingobacteriaceae</taxon>
        <taxon>Pedobacter</taxon>
    </lineage>
</organism>
<proteinExistence type="predicted"/>
<gene>
    <name evidence="1" type="ORF">SAMN04488522_104185</name>
</gene>
<accession>A0A1M5GEJ3</accession>